<dbReference type="Pfam" id="PF15089">
    <property type="entry name" value="Redic1-like"/>
    <property type="match status" value="1"/>
</dbReference>
<name>A0A8K1GN67_9PASS</name>
<comment type="caution">
    <text evidence="2">The sequence shown here is derived from an EMBL/GenBank/DDBJ whole genome shotgun (WGS) entry which is preliminary data.</text>
</comment>
<dbReference type="OrthoDB" id="6430388at2759"/>
<sequence length="504" mass="57211">NMRKPVHVDITEDEKTPIRRHNLELPSSPLSTQHKSNLEDLQSRLQKQVLNTRRQHLSEKGKYQHNFSNRTQLSEENLITNPMDNNWEQTYEKKLQNQPGNSFDQDPWNTKPPSQFIFRKPDTVPQELIKPFDRPDHMKSARKTPVIIVSNESENCEGIKEPTFDVKETAELKNPQDGSGCSFLALFEDECQPIHNSPSTKHFNPFSNQSNTDIFFTVSDIRNQITNSSYSYDTNRVCPAINAKENSVDRDLEGIFTAPDQVFLKSNNVSNTSYKETGGLHKIHLQNCHEGQHYFISCEKREKRANLEKIGAFAYHHNQQNSLKKNVQNYSRKKSIQSHSYSPRQTEHYSSSSPDTSEEEDTAKKKEYLNEQSSKAYDANLFSASASREAPRGSHTRCVYMQPSSILAREEAHNLQEKDSIFCATEQENKTHPALSQGPSHRTLKRENVTRSIRCDVWSQTEGCVTETEKVDVGTQCGALRLCSCGGSVPAARSPGGVPPPRAA</sequence>
<dbReference type="PANTHER" id="PTHR35158">
    <property type="entry name" value="CDNA SEQUENCE CN725425"/>
    <property type="match status" value="1"/>
</dbReference>
<dbReference type="Proteomes" id="UP000796761">
    <property type="component" value="Unassembled WGS sequence"/>
</dbReference>
<feature type="non-terminal residue" evidence="2">
    <location>
        <position position="504"/>
    </location>
</feature>
<dbReference type="PANTHER" id="PTHR35158:SF1">
    <property type="entry name" value="CDNA SEQUENCE CN725425"/>
    <property type="match status" value="1"/>
</dbReference>
<evidence type="ECO:0000313" key="2">
    <source>
        <dbReference type="EMBL" id="TRZ20876.1"/>
    </source>
</evidence>
<proteinExistence type="predicted"/>
<organism evidence="2 3">
    <name type="scientific">Zosterops borbonicus</name>
    <dbReference type="NCBI Taxonomy" id="364589"/>
    <lineage>
        <taxon>Eukaryota</taxon>
        <taxon>Metazoa</taxon>
        <taxon>Chordata</taxon>
        <taxon>Craniata</taxon>
        <taxon>Vertebrata</taxon>
        <taxon>Euteleostomi</taxon>
        <taxon>Archelosauria</taxon>
        <taxon>Archosauria</taxon>
        <taxon>Dinosauria</taxon>
        <taxon>Saurischia</taxon>
        <taxon>Theropoda</taxon>
        <taxon>Coelurosauria</taxon>
        <taxon>Aves</taxon>
        <taxon>Neognathae</taxon>
        <taxon>Neoaves</taxon>
        <taxon>Telluraves</taxon>
        <taxon>Australaves</taxon>
        <taxon>Passeriformes</taxon>
        <taxon>Sylvioidea</taxon>
        <taxon>Zosteropidae</taxon>
        <taxon>Zosterops</taxon>
    </lineage>
</organism>
<gene>
    <name evidence="2" type="ORF">HGM15179_006211</name>
</gene>
<accession>A0A8K1GN67</accession>
<keyword evidence="3" id="KW-1185">Reference proteome</keyword>
<reference evidence="2" key="1">
    <citation type="submission" date="2019-04" db="EMBL/GenBank/DDBJ databases">
        <title>Genome assembly of Zosterops borbonicus 15179.</title>
        <authorList>
            <person name="Leroy T."/>
            <person name="Anselmetti Y."/>
            <person name="Tilak M.-K."/>
            <person name="Nabholz B."/>
        </authorList>
    </citation>
    <scope>NUCLEOTIDE SEQUENCE</scope>
    <source>
        <strain evidence="2">HGM_15179</strain>
        <tissue evidence="2">Muscle</tissue>
    </source>
</reference>
<feature type="region of interest" description="Disordered" evidence="1">
    <location>
        <begin position="329"/>
        <end position="364"/>
    </location>
</feature>
<dbReference type="AlphaFoldDB" id="A0A8K1GN67"/>
<dbReference type="EMBL" id="SWJQ01000137">
    <property type="protein sequence ID" value="TRZ20876.1"/>
    <property type="molecule type" value="Genomic_DNA"/>
</dbReference>
<evidence type="ECO:0000313" key="3">
    <source>
        <dbReference type="Proteomes" id="UP000796761"/>
    </source>
</evidence>
<evidence type="ECO:0000256" key="1">
    <source>
        <dbReference type="SAM" id="MobiDB-lite"/>
    </source>
</evidence>
<dbReference type="InterPro" id="IPR027883">
    <property type="entry name" value="Redic1-like"/>
</dbReference>
<protein>
    <submittedName>
        <fullName evidence="2">Uncharacterized protein</fullName>
    </submittedName>
</protein>
<feature type="non-terminal residue" evidence="2">
    <location>
        <position position="1"/>
    </location>
</feature>